<proteinExistence type="predicted"/>
<dbReference type="PANTHER" id="PTHR47772:SF13">
    <property type="entry name" value="GASTRULA ZINC FINGER PROTEIN XLCGF49.1-LIKE-RELATED"/>
    <property type="match status" value="1"/>
</dbReference>
<dbReference type="GO" id="GO:0005634">
    <property type="term" value="C:nucleus"/>
    <property type="evidence" value="ECO:0007669"/>
    <property type="project" value="UniProtKB-SubCell"/>
</dbReference>
<feature type="domain" description="C2H2-type" evidence="12">
    <location>
        <begin position="588"/>
        <end position="615"/>
    </location>
</feature>
<feature type="region of interest" description="Disordered" evidence="11">
    <location>
        <begin position="261"/>
        <end position="282"/>
    </location>
</feature>
<reference evidence="13" key="1">
    <citation type="submission" date="2022-07" db="EMBL/GenBank/DDBJ databases">
        <title>Chromosome-level genome of Muraenolepis orangiensis.</title>
        <authorList>
            <person name="Kim J."/>
        </authorList>
    </citation>
    <scope>NUCLEOTIDE SEQUENCE</scope>
    <source>
        <strain evidence="13">KU_S4_2022</strain>
        <tissue evidence="13">Muscle</tissue>
    </source>
</reference>
<keyword evidence="4 10" id="KW-0863">Zinc-finger</keyword>
<dbReference type="GO" id="GO:0003700">
    <property type="term" value="F:DNA-binding transcription factor activity"/>
    <property type="evidence" value="ECO:0007669"/>
    <property type="project" value="UniProtKB-ARBA"/>
</dbReference>
<dbReference type="FunFam" id="3.30.160.60:FF:000867">
    <property type="entry name" value="Zinc finger protein 341"/>
    <property type="match status" value="1"/>
</dbReference>
<dbReference type="InterPro" id="IPR013087">
    <property type="entry name" value="Znf_C2H2_type"/>
</dbReference>
<feature type="compositionally biased region" description="Polar residues" evidence="11">
    <location>
        <begin position="155"/>
        <end position="164"/>
    </location>
</feature>
<dbReference type="Gene3D" id="3.30.160.60">
    <property type="entry name" value="Classic Zinc Finger"/>
    <property type="match status" value="8"/>
</dbReference>
<dbReference type="InterPro" id="IPR050636">
    <property type="entry name" value="C2H2-ZF_domain-containing"/>
</dbReference>
<feature type="domain" description="C2H2-type" evidence="12">
    <location>
        <begin position="288"/>
        <end position="315"/>
    </location>
</feature>
<evidence type="ECO:0000256" key="10">
    <source>
        <dbReference type="PROSITE-ProRule" id="PRU00042"/>
    </source>
</evidence>
<evidence type="ECO:0000256" key="9">
    <source>
        <dbReference type="ARBA" id="ARBA00023242"/>
    </source>
</evidence>
<dbReference type="InterPro" id="IPR036236">
    <property type="entry name" value="Znf_C2H2_sf"/>
</dbReference>
<dbReference type="FunFam" id="3.30.160.60:FF:000618">
    <property type="entry name" value="zinc finger protein 341 isoform X1"/>
    <property type="match status" value="1"/>
</dbReference>
<feature type="compositionally biased region" description="Pro residues" evidence="11">
    <location>
        <begin position="403"/>
        <end position="425"/>
    </location>
</feature>
<dbReference type="PROSITE" id="PS00028">
    <property type="entry name" value="ZINC_FINGER_C2H2_1"/>
    <property type="match status" value="9"/>
</dbReference>
<feature type="compositionally biased region" description="Acidic residues" evidence="11">
    <location>
        <begin position="711"/>
        <end position="720"/>
    </location>
</feature>
<comment type="caution">
    <text evidence="13">The sequence shown here is derived from an EMBL/GenBank/DDBJ whole genome shotgun (WGS) entry which is preliminary data.</text>
</comment>
<keyword evidence="5" id="KW-0862">Zinc</keyword>
<comment type="subcellular location">
    <subcellularLocation>
        <location evidence="1">Nucleus</location>
    </subcellularLocation>
</comment>
<keyword evidence="9" id="KW-0539">Nucleus</keyword>
<evidence type="ECO:0000256" key="7">
    <source>
        <dbReference type="ARBA" id="ARBA00023125"/>
    </source>
</evidence>
<dbReference type="FunFam" id="3.30.160.60:FF:000679">
    <property type="entry name" value="Zinc finger protein 341"/>
    <property type="match status" value="1"/>
</dbReference>
<feature type="compositionally biased region" description="Basic and acidic residues" evidence="11">
    <location>
        <begin position="788"/>
        <end position="802"/>
    </location>
</feature>
<evidence type="ECO:0000259" key="12">
    <source>
        <dbReference type="PROSITE" id="PS50157"/>
    </source>
</evidence>
<dbReference type="GO" id="GO:0003677">
    <property type="term" value="F:DNA binding"/>
    <property type="evidence" value="ECO:0007669"/>
    <property type="project" value="UniProtKB-KW"/>
</dbReference>
<dbReference type="Pfam" id="PF00096">
    <property type="entry name" value="zf-C2H2"/>
    <property type="match status" value="6"/>
</dbReference>
<dbReference type="AlphaFoldDB" id="A0A9Q0DFD2"/>
<feature type="region of interest" description="Disordered" evidence="11">
    <location>
        <begin position="152"/>
        <end position="177"/>
    </location>
</feature>
<dbReference type="OrthoDB" id="10064525at2759"/>
<evidence type="ECO:0000256" key="2">
    <source>
        <dbReference type="ARBA" id="ARBA00022723"/>
    </source>
</evidence>
<feature type="region of interest" description="Disordered" evidence="11">
    <location>
        <begin position="357"/>
        <end position="431"/>
    </location>
</feature>
<evidence type="ECO:0000256" key="1">
    <source>
        <dbReference type="ARBA" id="ARBA00004123"/>
    </source>
</evidence>
<feature type="domain" description="C2H2-type" evidence="12">
    <location>
        <begin position="649"/>
        <end position="676"/>
    </location>
</feature>
<gene>
    <name evidence="13" type="ORF">NHX12_012397</name>
</gene>
<dbReference type="PANTHER" id="PTHR47772">
    <property type="entry name" value="ZINC FINGER PROTEIN 200"/>
    <property type="match status" value="1"/>
</dbReference>
<keyword evidence="8" id="KW-0804">Transcription</keyword>
<evidence type="ECO:0000256" key="6">
    <source>
        <dbReference type="ARBA" id="ARBA00023015"/>
    </source>
</evidence>
<keyword evidence="3" id="KW-0677">Repeat</keyword>
<dbReference type="FunFam" id="3.30.160.60:FF:001132">
    <property type="entry name" value="Zinc finger protein 341"/>
    <property type="match status" value="1"/>
</dbReference>
<feature type="domain" description="C2H2-type" evidence="12">
    <location>
        <begin position="560"/>
        <end position="587"/>
    </location>
</feature>
<keyword evidence="6" id="KW-0805">Transcription regulation</keyword>
<dbReference type="Proteomes" id="UP001148018">
    <property type="component" value="Unassembled WGS sequence"/>
</dbReference>
<evidence type="ECO:0000256" key="8">
    <source>
        <dbReference type="ARBA" id="ARBA00023163"/>
    </source>
</evidence>
<feature type="compositionally biased region" description="Basic and acidic residues" evidence="11">
    <location>
        <begin position="726"/>
        <end position="739"/>
    </location>
</feature>
<sequence length="824" mass="91357">MAQAIFEVLEGMDNQTVLAVQSLLDGQVSDPNNQNVSRTTTIQSMDDEDVFLCGKCKKQFNSLPAFITHKSEQCQATGPSLSTVSLASNAYIPGPSVSTGPQTPANRQVSTYITVPPSPLTHTLVQGNVLVSDDVLLSAISAFTSIEQPMASMPTPVQSNQQSHAPPPGQPSQQALSLQVPASHTHNAVQVQVYSTLPPLAGGGSTEIHTLGLQQFQSVQVPSQCVESQPFPTAPIYSPGKQGSKAVTCSVATSLTDLDLLPKRPRSHKKPPDPGATAEQLKEKGPKLKCNFCNKIFSKNFDLQQHIRSHTGEKPFQCIVCGRAFAQKSNVKKHMQTHKVWPLGMDSSVSRLPITLKNGQSQMDEEEEEEQSRTEPIGQRSEVNAMNDPTGSRIMETTDLGHGPPPGAPAPPAPPPSALTPPLPPQTQQGREQVAQQVYRCVLKSCSQTFHQLDSFLEHIRSHQEQLTYRCHLCSKVFPSLFELGVHQYSHCFCPQQGARKETAVYRCMKCQSKYSTQDALEQHLMSASHSFPCPHCQKVFPCERYFRRHLPTHGGGGRFKCTTCKKAFKTEHYLKLHGRIHSGEKPFKCSLCEVSFNRKDKVKRHMLIHEPFKKYKCPFRTHVGCTKEFNRPDKLKAHILSHSGIKPYKCLFCQKKFSRRAHLLEHQQSHTDDYRFRCSTCHKGFTRHNYYRDHKCPSAAGRAAPGSGDGADEEGDSDEGGLGPDDDHNEEKGPPQHSDEEEEKEDGEEEEGELRIEEDDCRSKGDEESETEGGGEEEHMEDEEGRDDDHSPTAMRERTKGGEGLGLVRGDDDDTASLQQLCL</sequence>
<organism evidence="13 14">
    <name type="scientific">Muraenolepis orangiensis</name>
    <name type="common">Patagonian moray cod</name>
    <dbReference type="NCBI Taxonomy" id="630683"/>
    <lineage>
        <taxon>Eukaryota</taxon>
        <taxon>Metazoa</taxon>
        <taxon>Chordata</taxon>
        <taxon>Craniata</taxon>
        <taxon>Vertebrata</taxon>
        <taxon>Euteleostomi</taxon>
        <taxon>Actinopterygii</taxon>
        <taxon>Neopterygii</taxon>
        <taxon>Teleostei</taxon>
        <taxon>Neoteleostei</taxon>
        <taxon>Acanthomorphata</taxon>
        <taxon>Zeiogadaria</taxon>
        <taxon>Gadariae</taxon>
        <taxon>Gadiformes</taxon>
        <taxon>Muraenolepidoidei</taxon>
        <taxon>Muraenolepididae</taxon>
        <taxon>Muraenolepis</taxon>
    </lineage>
</organism>
<dbReference type="SUPFAM" id="SSF57667">
    <property type="entry name" value="beta-beta-alpha zinc fingers"/>
    <property type="match status" value="5"/>
</dbReference>
<dbReference type="EMBL" id="JANIIK010000117">
    <property type="protein sequence ID" value="KAJ3585995.1"/>
    <property type="molecule type" value="Genomic_DNA"/>
</dbReference>
<dbReference type="FunFam" id="3.30.160.60:FF:001031">
    <property type="entry name" value="zinc finger protein 341 isoform X1"/>
    <property type="match status" value="1"/>
</dbReference>
<keyword evidence="14" id="KW-1185">Reference proteome</keyword>
<evidence type="ECO:0000313" key="14">
    <source>
        <dbReference type="Proteomes" id="UP001148018"/>
    </source>
</evidence>
<dbReference type="SMART" id="SM00355">
    <property type="entry name" value="ZnF_C2H2"/>
    <property type="match status" value="12"/>
</dbReference>
<protein>
    <recommendedName>
        <fullName evidence="12">C2H2-type domain-containing protein</fullName>
    </recommendedName>
</protein>
<dbReference type="GO" id="GO:0008270">
    <property type="term" value="F:zinc ion binding"/>
    <property type="evidence" value="ECO:0007669"/>
    <property type="project" value="UniProtKB-KW"/>
</dbReference>
<feature type="domain" description="C2H2-type" evidence="12">
    <location>
        <begin position="506"/>
        <end position="535"/>
    </location>
</feature>
<evidence type="ECO:0000313" key="13">
    <source>
        <dbReference type="EMBL" id="KAJ3585995.1"/>
    </source>
</evidence>
<feature type="domain" description="C2H2-type" evidence="12">
    <location>
        <begin position="616"/>
        <end position="648"/>
    </location>
</feature>
<evidence type="ECO:0000256" key="11">
    <source>
        <dbReference type="SAM" id="MobiDB-lite"/>
    </source>
</evidence>
<feature type="compositionally biased region" description="Acidic residues" evidence="11">
    <location>
        <begin position="768"/>
        <end position="787"/>
    </location>
</feature>
<feature type="domain" description="C2H2-type" evidence="12">
    <location>
        <begin position="532"/>
        <end position="559"/>
    </location>
</feature>
<feature type="compositionally biased region" description="Acidic residues" evidence="11">
    <location>
        <begin position="740"/>
        <end position="761"/>
    </location>
</feature>
<evidence type="ECO:0000256" key="4">
    <source>
        <dbReference type="ARBA" id="ARBA00022771"/>
    </source>
</evidence>
<feature type="domain" description="C2H2-type" evidence="12">
    <location>
        <begin position="316"/>
        <end position="338"/>
    </location>
</feature>
<name>A0A9Q0DFD2_9TELE</name>
<feature type="domain" description="C2H2-type" evidence="12">
    <location>
        <begin position="469"/>
        <end position="491"/>
    </location>
</feature>
<keyword evidence="7" id="KW-0238">DNA-binding</keyword>
<feature type="compositionally biased region" description="Polar residues" evidence="11">
    <location>
        <begin position="381"/>
        <end position="390"/>
    </location>
</feature>
<dbReference type="FunFam" id="3.30.160.60:FF:000611">
    <property type="entry name" value="zinc finger protein 341 isoform X1"/>
    <property type="match status" value="1"/>
</dbReference>
<keyword evidence="2" id="KW-0479">Metal-binding</keyword>
<dbReference type="PROSITE" id="PS50157">
    <property type="entry name" value="ZINC_FINGER_C2H2_2"/>
    <property type="match status" value="10"/>
</dbReference>
<feature type="domain" description="C2H2-type" evidence="12">
    <location>
        <begin position="439"/>
        <end position="468"/>
    </location>
</feature>
<dbReference type="GO" id="GO:0045893">
    <property type="term" value="P:positive regulation of DNA-templated transcription"/>
    <property type="evidence" value="ECO:0007669"/>
    <property type="project" value="UniProtKB-ARBA"/>
</dbReference>
<feature type="region of interest" description="Disordered" evidence="11">
    <location>
        <begin position="697"/>
        <end position="824"/>
    </location>
</feature>
<feature type="compositionally biased region" description="Low complexity" evidence="11">
    <location>
        <begin position="698"/>
        <end position="707"/>
    </location>
</feature>
<accession>A0A9Q0DFD2</accession>
<evidence type="ECO:0000256" key="5">
    <source>
        <dbReference type="ARBA" id="ARBA00022833"/>
    </source>
</evidence>
<evidence type="ECO:0000256" key="3">
    <source>
        <dbReference type="ARBA" id="ARBA00022737"/>
    </source>
</evidence>